<evidence type="ECO:0000256" key="3">
    <source>
        <dbReference type="SAM" id="MobiDB-lite"/>
    </source>
</evidence>
<organism evidence="5 6">
    <name type="scientific">Iris pallida</name>
    <name type="common">Sweet iris</name>
    <dbReference type="NCBI Taxonomy" id="29817"/>
    <lineage>
        <taxon>Eukaryota</taxon>
        <taxon>Viridiplantae</taxon>
        <taxon>Streptophyta</taxon>
        <taxon>Embryophyta</taxon>
        <taxon>Tracheophyta</taxon>
        <taxon>Spermatophyta</taxon>
        <taxon>Magnoliopsida</taxon>
        <taxon>Liliopsida</taxon>
        <taxon>Asparagales</taxon>
        <taxon>Iridaceae</taxon>
        <taxon>Iridoideae</taxon>
        <taxon>Irideae</taxon>
        <taxon>Iris</taxon>
    </lineage>
</organism>
<dbReference type="GO" id="GO:0003723">
    <property type="term" value="F:RNA binding"/>
    <property type="evidence" value="ECO:0007669"/>
    <property type="project" value="UniProtKB-UniRule"/>
</dbReference>
<feature type="domain" description="K Homology" evidence="4">
    <location>
        <begin position="386"/>
        <end position="460"/>
    </location>
</feature>
<sequence length="620" mass="66446">MVETGKRSRQRDRDTDGNNQKRRPSNKDNSSEGEIVVYRILCPGGIIGSVIGKGGKVINSLRHETRAKIKVVDSFPGAEKRVITIYCHVKDKDSVDVDEDDSEPLCPAQDALLKVHQTIVNALANNEDEDSDSKHKEEAEILVPASQASNIIGKAGTIIKRLRAKTRANIKVSPKDPSNVTHSLAMSFDNFVQITGDAEAVKRALFAVSAIMYKFSPKEEISLDTNIPDLPPSIIIPSDMPIYPAGSFYPSADALISSHSSLPPVIGATTQPPVLHGYTDTSSAWPMYPSALPVVSGYAASSRSGELVVRVLCPRGAIGRVIGKGGSSIKSVRQASGASVDVDDAKGETKECVITVTTTESTDDTKSAAVEAILLLQEKIRDEDDEIVNIRLLVPSKVIGCLIGKNGSIVNDMRKRTKADIRISKGEKPKCAASSDELVEVKGESGNVRDALVQITLRLREDILVDRDGSRSDNAPHTEPIYSSSLSVPPVHPSMAPSTQFGYDQRVETGNSLGMLSGSSLYGYGSLQARDDDYGSLSSYSTKAYGGLPSFAEIAIPAHALSKVMGKGGANLANIRKISGADVEIVDSKTSRFERVAQISGTPDQKRAAENLIQAFIMST</sequence>
<feature type="domain" description="K Homology" evidence="4">
    <location>
        <begin position="305"/>
        <end position="378"/>
    </location>
</feature>
<keyword evidence="6" id="KW-1185">Reference proteome</keyword>
<dbReference type="InterPro" id="IPR004088">
    <property type="entry name" value="KH_dom_type_1"/>
</dbReference>
<evidence type="ECO:0000256" key="1">
    <source>
        <dbReference type="ARBA" id="ARBA00022737"/>
    </source>
</evidence>
<dbReference type="Proteomes" id="UP001140949">
    <property type="component" value="Unassembled WGS sequence"/>
</dbReference>
<feature type="compositionally biased region" description="Basic and acidic residues" evidence="3">
    <location>
        <begin position="1"/>
        <end position="16"/>
    </location>
</feature>
<dbReference type="AlphaFoldDB" id="A0AAX6EZL2"/>
<dbReference type="SMART" id="SM00322">
    <property type="entry name" value="KH"/>
    <property type="match status" value="5"/>
</dbReference>
<comment type="caution">
    <text evidence="5">The sequence shown here is derived from an EMBL/GenBank/DDBJ whole genome shotgun (WGS) entry which is preliminary data.</text>
</comment>
<evidence type="ECO:0000259" key="4">
    <source>
        <dbReference type="SMART" id="SM00322"/>
    </source>
</evidence>
<feature type="domain" description="K Homology" evidence="4">
    <location>
        <begin position="34"/>
        <end position="104"/>
    </location>
</feature>
<accession>A0AAX6EZL2</accession>
<evidence type="ECO:0000313" key="6">
    <source>
        <dbReference type="Proteomes" id="UP001140949"/>
    </source>
</evidence>
<reference evidence="5" key="1">
    <citation type="journal article" date="2023" name="GigaByte">
        <title>Genome assembly of the bearded iris, Iris pallida Lam.</title>
        <authorList>
            <person name="Bruccoleri R.E."/>
            <person name="Oakeley E.J."/>
            <person name="Faust A.M.E."/>
            <person name="Altorfer M."/>
            <person name="Dessus-Babus S."/>
            <person name="Burckhardt D."/>
            <person name="Oertli M."/>
            <person name="Naumann U."/>
            <person name="Petersen F."/>
            <person name="Wong J."/>
        </authorList>
    </citation>
    <scope>NUCLEOTIDE SEQUENCE</scope>
    <source>
        <strain evidence="5">GSM-AAB239-AS_SAM_17_03QT</strain>
    </source>
</reference>
<dbReference type="InterPro" id="IPR036612">
    <property type="entry name" value="KH_dom_type_1_sf"/>
</dbReference>
<gene>
    <name evidence="5" type="ORF">M6B38_161190</name>
</gene>
<dbReference type="Gene3D" id="3.30.1370.10">
    <property type="entry name" value="K Homology domain, type 1"/>
    <property type="match status" value="3"/>
</dbReference>
<dbReference type="InterPro" id="IPR004087">
    <property type="entry name" value="KH_dom"/>
</dbReference>
<feature type="region of interest" description="Disordered" evidence="3">
    <location>
        <begin position="1"/>
        <end position="30"/>
    </location>
</feature>
<dbReference type="Pfam" id="PF00013">
    <property type="entry name" value="KH_1"/>
    <property type="match status" value="5"/>
</dbReference>
<dbReference type="SUPFAM" id="SSF54791">
    <property type="entry name" value="Eukaryotic type KH-domain (KH-domain type I)"/>
    <property type="match status" value="5"/>
</dbReference>
<reference evidence="5" key="2">
    <citation type="submission" date="2023-04" db="EMBL/GenBank/DDBJ databases">
        <authorList>
            <person name="Bruccoleri R.E."/>
            <person name="Oakeley E.J."/>
            <person name="Faust A.-M."/>
            <person name="Dessus-Babus S."/>
            <person name="Altorfer M."/>
            <person name="Burckhardt D."/>
            <person name="Oertli M."/>
            <person name="Naumann U."/>
            <person name="Petersen F."/>
            <person name="Wong J."/>
        </authorList>
    </citation>
    <scope>NUCLEOTIDE SEQUENCE</scope>
    <source>
        <strain evidence="5">GSM-AAB239-AS_SAM_17_03QT</strain>
        <tissue evidence="5">Leaf</tissue>
    </source>
</reference>
<proteinExistence type="predicted"/>
<keyword evidence="1" id="KW-0677">Repeat</keyword>
<dbReference type="EMBL" id="JANAVB010033020">
    <property type="protein sequence ID" value="KAJ6809155.1"/>
    <property type="molecule type" value="Genomic_DNA"/>
</dbReference>
<name>A0AAX6EZL2_IRIPA</name>
<protein>
    <submittedName>
        <fullName evidence="5">KH domain-containing protein-like</fullName>
    </submittedName>
</protein>
<feature type="domain" description="K Homology" evidence="4">
    <location>
        <begin position="135"/>
        <end position="213"/>
    </location>
</feature>
<dbReference type="Gene3D" id="3.30.310.210">
    <property type="match status" value="1"/>
</dbReference>
<dbReference type="CDD" id="cd22459">
    <property type="entry name" value="KH-I_PEPPER_rpt1_like"/>
    <property type="match status" value="1"/>
</dbReference>
<dbReference type="PANTHER" id="PTHR10288">
    <property type="entry name" value="KH DOMAIN CONTAINING RNA BINDING PROTEIN"/>
    <property type="match status" value="1"/>
</dbReference>
<evidence type="ECO:0000256" key="2">
    <source>
        <dbReference type="PROSITE-ProRule" id="PRU00117"/>
    </source>
</evidence>
<dbReference type="CDD" id="cd22460">
    <property type="entry name" value="KH-I_PEPPER_rpt2_like"/>
    <property type="match status" value="1"/>
</dbReference>
<feature type="region of interest" description="Disordered" evidence="3">
    <location>
        <begin position="468"/>
        <end position="501"/>
    </location>
</feature>
<dbReference type="PROSITE" id="PS50084">
    <property type="entry name" value="KH_TYPE_1"/>
    <property type="match status" value="5"/>
</dbReference>
<dbReference type="CDD" id="cd22462">
    <property type="entry name" value="KH-I_HEN4_like_rpt5"/>
    <property type="match status" value="1"/>
</dbReference>
<evidence type="ECO:0000313" key="5">
    <source>
        <dbReference type="EMBL" id="KAJ6809155.1"/>
    </source>
</evidence>
<keyword evidence="2" id="KW-0694">RNA-binding</keyword>
<feature type="domain" description="K Homology" evidence="4">
    <location>
        <begin position="548"/>
        <end position="618"/>
    </location>
</feature>